<evidence type="ECO:0000313" key="2">
    <source>
        <dbReference type="Proteomes" id="UP000011081"/>
    </source>
</evidence>
<dbReference type="OMA" id="QYEFNEG"/>
<protein>
    <submittedName>
        <fullName evidence="1">Uncharacterized protein</fullName>
    </submittedName>
</protein>
<name>L2GV16_VAVCU</name>
<keyword evidence="2" id="KW-1185">Reference proteome</keyword>
<proteinExistence type="predicted"/>
<evidence type="ECO:0000313" key="1">
    <source>
        <dbReference type="EMBL" id="ELA46925.1"/>
    </source>
</evidence>
<dbReference type="AlphaFoldDB" id="L2GV16"/>
<dbReference type="OrthoDB" id="10302378at2759"/>
<dbReference type="EMBL" id="GL877428">
    <property type="protein sequence ID" value="ELA46925.1"/>
    <property type="molecule type" value="Genomic_DNA"/>
</dbReference>
<dbReference type="GeneID" id="19879420"/>
<dbReference type="InParanoid" id="L2GV16"/>
<organism evidence="1 2">
    <name type="scientific">Vavraia culicis (isolate floridensis)</name>
    <name type="common">Microsporidian parasite</name>
    <dbReference type="NCBI Taxonomy" id="948595"/>
    <lineage>
        <taxon>Eukaryota</taxon>
        <taxon>Fungi</taxon>
        <taxon>Fungi incertae sedis</taxon>
        <taxon>Microsporidia</taxon>
        <taxon>Pleistophoridae</taxon>
        <taxon>Vavraia</taxon>
    </lineage>
</organism>
<dbReference type="VEuPathDB" id="MicrosporidiaDB:VCUG_01544"/>
<accession>L2GV16</accession>
<dbReference type="RefSeq" id="XP_008074562.1">
    <property type="nucleotide sequence ID" value="XM_008076371.1"/>
</dbReference>
<sequence length="240" mass="27474">MDNVAFVHIVDEHLILGVNSPVKMQYEFNEGSLTKMCRFVDSLSIIVPLAIDSNVVLKVIAKILQDSLIENVVVNAPCTLVSMALSMESLIFISLVPKENTIIAYIEAVKNRNIDMPSVCAVNGDLKSLLEQIYDRFCILDDIAGLYERLYVHSLDDKLHKTFYLELEKLLNKRTKQNKKIDKLSTDNKLADCTQFKFSEKNPIYIGSWLLTKVRFFKTNHFATRDNFLKKDYSLLSIDN</sequence>
<gene>
    <name evidence="1" type="ORF">VCUG_01544</name>
</gene>
<reference evidence="2" key="1">
    <citation type="submission" date="2011-03" db="EMBL/GenBank/DDBJ databases">
        <title>The genome sequence of Vavraia culicis strain floridensis.</title>
        <authorList>
            <consortium name="The Broad Institute Genome Sequencing Platform"/>
            <person name="Cuomo C."/>
            <person name="Becnel J."/>
            <person name="Sanscrainte N."/>
            <person name="Young S.K."/>
            <person name="Zeng Q."/>
            <person name="Gargeya S."/>
            <person name="Fitzgerald M."/>
            <person name="Haas B."/>
            <person name="Abouelleil A."/>
            <person name="Alvarado L."/>
            <person name="Arachchi H.M."/>
            <person name="Berlin A."/>
            <person name="Chapman S.B."/>
            <person name="Gearin G."/>
            <person name="Goldberg J."/>
            <person name="Griggs A."/>
            <person name="Gujja S."/>
            <person name="Hansen M."/>
            <person name="Heiman D."/>
            <person name="Howarth C."/>
            <person name="Larimer J."/>
            <person name="Lui A."/>
            <person name="MacDonald P.J.P."/>
            <person name="McCowen C."/>
            <person name="Montmayeur A."/>
            <person name="Murphy C."/>
            <person name="Neiman D."/>
            <person name="Pearson M."/>
            <person name="Priest M."/>
            <person name="Roberts A."/>
            <person name="Saif S."/>
            <person name="Shea T."/>
            <person name="Sisk P."/>
            <person name="Stolte C."/>
            <person name="Sykes S."/>
            <person name="Wortman J."/>
            <person name="Nusbaum C."/>
            <person name="Birren B."/>
        </authorList>
    </citation>
    <scope>NUCLEOTIDE SEQUENCE [LARGE SCALE GENOMIC DNA]</scope>
    <source>
        <strain evidence="2">floridensis</strain>
    </source>
</reference>
<dbReference type="HOGENOM" id="CLU_1157144_0_0_1"/>
<dbReference type="Proteomes" id="UP000011081">
    <property type="component" value="Unassembled WGS sequence"/>
</dbReference>